<dbReference type="Proteomes" id="UP000654401">
    <property type="component" value="Unassembled WGS sequence"/>
</dbReference>
<dbReference type="Pfam" id="PF13432">
    <property type="entry name" value="TPR_16"/>
    <property type="match status" value="2"/>
</dbReference>
<dbReference type="NCBIfam" id="NF008757">
    <property type="entry name" value="PRK11788.1-5"/>
    <property type="match status" value="1"/>
</dbReference>
<evidence type="ECO:0000256" key="2">
    <source>
        <dbReference type="ARBA" id="ARBA00022737"/>
    </source>
</evidence>
<keyword evidence="3 4" id="KW-0802">TPR repeat</keyword>
<feature type="topological domain" description="Cytoplasmic" evidence="4">
    <location>
        <begin position="25"/>
        <end position="392"/>
    </location>
</feature>
<evidence type="ECO:0000256" key="3">
    <source>
        <dbReference type="ARBA" id="ARBA00022803"/>
    </source>
</evidence>
<dbReference type="PANTHER" id="PTHR45586:SF1">
    <property type="entry name" value="LIPOPOLYSACCHARIDE ASSEMBLY PROTEIN B"/>
    <property type="match status" value="1"/>
</dbReference>
<keyword evidence="4" id="KW-1133">Transmembrane helix</keyword>
<keyword evidence="2 4" id="KW-0677">Repeat</keyword>
<gene>
    <name evidence="4 6" type="primary">lapB</name>
    <name evidence="6" type="ORF">H8D24_01010</name>
</gene>
<dbReference type="Gene3D" id="1.25.40.10">
    <property type="entry name" value="Tetratricopeptide repeat domain"/>
    <property type="match status" value="3"/>
</dbReference>
<dbReference type="SUPFAM" id="SSF81901">
    <property type="entry name" value="HCP-like"/>
    <property type="match status" value="1"/>
</dbReference>
<dbReference type="EMBL" id="JACNFK010000014">
    <property type="protein sequence ID" value="MBC8518974.1"/>
    <property type="molecule type" value="Genomic_DNA"/>
</dbReference>
<keyword evidence="4" id="KW-1003">Cell membrane</keyword>
<evidence type="ECO:0000259" key="5">
    <source>
        <dbReference type="Pfam" id="PF18073"/>
    </source>
</evidence>
<keyword evidence="1 4" id="KW-0479">Metal-binding</keyword>
<dbReference type="InterPro" id="IPR019734">
    <property type="entry name" value="TPR_rpt"/>
</dbReference>
<dbReference type="AlphaFoldDB" id="A0A8J6P2T1"/>
<comment type="similarity">
    <text evidence="4">Belongs to the LapB family.</text>
</comment>
<dbReference type="GO" id="GO:0008653">
    <property type="term" value="P:lipopolysaccharide metabolic process"/>
    <property type="evidence" value="ECO:0007669"/>
    <property type="project" value="InterPro"/>
</dbReference>
<keyword evidence="4" id="KW-0408">Iron</keyword>
<feature type="binding site" evidence="4">
    <location>
        <position position="363"/>
    </location>
    <ligand>
        <name>Fe cation</name>
        <dbReference type="ChEBI" id="CHEBI:24875"/>
    </ligand>
</feature>
<feature type="domain" description="LapB rubredoxin metal binding" evidence="5">
    <location>
        <begin position="358"/>
        <end position="385"/>
    </location>
</feature>
<dbReference type="GO" id="GO:0005506">
    <property type="term" value="F:iron ion binding"/>
    <property type="evidence" value="ECO:0007669"/>
    <property type="project" value="UniProtKB-UniRule"/>
</dbReference>
<dbReference type="InterPro" id="IPR011990">
    <property type="entry name" value="TPR-like_helical_dom_sf"/>
</dbReference>
<feature type="binding site" evidence="4">
    <location>
        <position position="377"/>
    </location>
    <ligand>
        <name>Fe cation</name>
        <dbReference type="ChEBI" id="CHEBI:24875"/>
    </ligand>
</feature>
<proteinExistence type="inferred from homology"/>
<comment type="subcellular location">
    <subcellularLocation>
        <location evidence="4">Cell inner membrane</location>
        <topology evidence="4">Single-pass membrane protein</topology>
        <orientation evidence="4">Cytoplasmic side</orientation>
    </subcellularLocation>
</comment>
<accession>A0A8J6P2T1</accession>
<sequence>MSTLFPYLGFALLPLAAASGWWFARKGGVQATDQRCSTLSTDYFRGLNYLINEEQDLAIDLFSKLLDEDPSMVETHLALGTLFRRQGDTSQAIHLHSNLIKSENLNDEQRSLALLELGRDYMKAGLLDRAEQPFLDLIDLGFYKSDAYEWLVMIYQQEKEWDRAIDMLDRQQKKDGNSAATIAQFLCEKAEIARSGGDLNEAFHLVEQALKRDPLAVRATMIRAEILALREENGAAIEEYKKIEQQNASYIPNIIHPLLKLYRQDGDQEEIIRYLTNLLKKHPSTTVLLAAVEQVQLMSGDRKAELFLVNQLKSKPSVRGLERLIELNLRHAEDDRAREGLYGLQMLTKQLQEEKPEYQCSHCGFQAHHLHWQCPGCNNWNTIKPIVGVSGE</sequence>
<dbReference type="InterPro" id="IPR030865">
    <property type="entry name" value="LapB"/>
</dbReference>
<reference evidence="6 7" key="1">
    <citation type="submission" date="2020-08" db="EMBL/GenBank/DDBJ databases">
        <title>Bridging the membrane lipid divide: bacteria of the FCB group superphylum have the potential to synthesize archaeal ether lipids.</title>
        <authorList>
            <person name="Villanueva L."/>
            <person name="Von Meijenfeldt F.A.B."/>
            <person name="Westbye A.B."/>
            <person name="Yadav S."/>
            <person name="Hopmans E.C."/>
            <person name="Dutilh B.E."/>
            <person name="Sinninghe Damste J.S."/>
        </authorList>
    </citation>
    <scope>NUCLEOTIDE SEQUENCE [LARGE SCALE GENOMIC DNA]</scope>
    <source>
        <strain evidence="6">NIOZ-UU100</strain>
    </source>
</reference>
<dbReference type="InterPro" id="IPR051012">
    <property type="entry name" value="CellSynth/LPSAsmb/PSIAsmb"/>
</dbReference>
<keyword evidence="4" id="KW-0997">Cell inner membrane</keyword>
<dbReference type="InterPro" id="IPR041166">
    <property type="entry name" value="Rubredoxin_2"/>
</dbReference>
<keyword evidence="4" id="KW-0812">Transmembrane</keyword>
<organism evidence="6 7">
    <name type="scientific">Candidatus Thiopontia autotrophica</name>
    <dbReference type="NCBI Taxonomy" id="2841688"/>
    <lineage>
        <taxon>Bacteria</taxon>
        <taxon>Pseudomonadati</taxon>
        <taxon>Pseudomonadota</taxon>
        <taxon>Gammaproteobacteria</taxon>
        <taxon>Candidatus Thiopontia</taxon>
    </lineage>
</organism>
<feature type="binding site" evidence="4">
    <location>
        <position position="360"/>
    </location>
    <ligand>
        <name>Fe cation</name>
        <dbReference type="ChEBI" id="CHEBI:24875"/>
    </ligand>
</feature>
<dbReference type="HAMAP" id="MF_00994">
    <property type="entry name" value="LPS_assembly_LapB"/>
    <property type="match status" value="1"/>
</dbReference>
<dbReference type="GO" id="GO:0009898">
    <property type="term" value="C:cytoplasmic side of plasma membrane"/>
    <property type="evidence" value="ECO:0007669"/>
    <property type="project" value="UniProtKB-UniRule"/>
</dbReference>
<protein>
    <recommendedName>
        <fullName evidence="4">Lipopolysaccharide assembly protein B</fullName>
    </recommendedName>
</protein>
<keyword evidence="4" id="KW-0472">Membrane</keyword>
<evidence type="ECO:0000256" key="1">
    <source>
        <dbReference type="ARBA" id="ARBA00022723"/>
    </source>
</evidence>
<evidence type="ECO:0000313" key="7">
    <source>
        <dbReference type="Proteomes" id="UP000654401"/>
    </source>
</evidence>
<comment type="caution">
    <text evidence="6">The sequence shown here is derived from an EMBL/GenBank/DDBJ whole genome shotgun (WGS) entry which is preliminary data.</text>
</comment>
<name>A0A8J6P2T1_9GAMM</name>
<evidence type="ECO:0000256" key="4">
    <source>
        <dbReference type="HAMAP-Rule" id="MF_00994"/>
    </source>
</evidence>
<dbReference type="PANTHER" id="PTHR45586">
    <property type="entry name" value="TPR REPEAT-CONTAINING PROTEIN PA4667"/>
    <property type="match status" value="1"/>
</dbReference>
<dbReference type="GO" id="GO:0046890">
    <property type="term" value="P:regulation of lipid biosynthetic process"/>
    <property type="evidence" value="ECO:0007669"/>
    <property type="project" value="UniProtKB-UniRule"/>
</dbReference>
<dbReference type="Pfam" id="PF18073">
    <property type="entry name" value="Zn_ribbon_LapB"/>
    <property type="match status" value="1"/>
</dbReference>
<dbReference type="SMART" id="SM00028">
    <property type="entry name" value="TPR"/>
    <property type="match status" value="5"/>
</dbReference>
<comment type="function">
    <text evidence="4">Modulates cellular lipopolysaccharide (LPS) levels by regulating LpxC, which is involved in lipid A biosynthesis. May act by modulating the proteolytic activity of FtsH towards LpxC. May also coordinate assembly of proteins involved in LPS synthesis at the plasma membrane.</text>
</comment>
<feature type="binding site" evidence="4">
    <location>
        <position position="374"/>
    </location>
    <ligand>
        <name>Fe cation</name>
        <dbReference type="ChEBI" id="CHEBI:24875"/>
    </ligand>
</feature>
<evidence type="ECO:0000313" key="6">
    <source>
        <dbReference type="EMBL" id="MBC8518974.1"/>
    </source>
</evidence>